<proteinExistence type="inferred from homology"/>
<dbReference type="GO" id="GO:0006508">
    <property type="term" value="P:proteolysis"/>
    <property type="evidence" value="ECO:0007669"/>
    <property type="project" value="InterPro"/>
</dbReference>
<dbReference type="InterPro" id="IPR050278">
    <property type="entry name" value="Serine_Prot_S9B/DPPIV"/>
</dbReference>
<evidence type="ECO:0000256" key="2">
    <source>
        <dbReference type="ARBA" id="ARBA00008369"/>
    </source>
</evidence>
<keyword evidence="3" id="KW-0964">Secreted</keyword>
<dbReference type="InterPro" id="IPR001375">
    <property type="entry name" value="Peptidase_S9_cat"/>
</dbReference>
<dbReference type="GO" id="GO:0005576">
    <property type="term" value="C:extracellular region"/>
    <property type="evidence" value="ECO:0007669"/>
    <property type="project" value="UniProtKB-SubCell"/>
</dbReference>
<keyword evidence="6" id="KW-1185">Reference proteome</keyword>
<dbReference type="GO" id="GO:0005179">
    <property type="term" value="F:hormone activity"/>
    <property type="evidence" value="ECO:0007669"/>
    <property type="project" value="InterPro"/>
</dbReference>
<dbReference type="SMART" id="SM00070">
    <property type="entry name" value="GLUCA"/>
    <property type="match status" value="2"/>
</dbReference>
<organism evidence="5 6">
    <name type="scientific">Aldrovandia affinis</name>
    <dbReference type="NCBI Taxonomy" id="143900"/>
    <lineage>
        <taxon>Eukaryota</taxon>
        <taxon>Metazoa</taxon>
        <taxon>Chordata</taxon>
        <taxon>Craniata</taxon>
        <taxon>Vertebrata</taxon>
        <taxon>Euteleostomi</taxon>
        <taxon>Actinopterygii</taxon>
        <taxon>Neopterygii</taxon>
        <taxon>Teleostei</taxon>
        <taxon>Notacanthiformes</taxon>
        <taxon>Halosauridae</taxon>
        <taxon>Aldrovandia</taxon>
    </lineage>
</organism>
<evidence type="ECO:0000259" key="4">
    <source>
        <dbReference type="PROSITE" id="PS00260"/>
    </source>
</evidence>
<dbReference type="SUPFAM" id="SSF53474">
    <property type="entry name" value="alpha/beta-Hydrolases"/>
    <property type="match status" value="1"/>
</dbReference>
<dbReference type="GO" id="GO:0008239">
    <property type="term" value="F:dipeptidyl-peptidase activity"/>
    <property type="evidence" value="ECO:0007669"/>
    <property type="project" value="TreeGrafter"/>
</dbReference>
<dbReference type="GO" id="GO:0005886">
    <property type="term" value="C:plasma membrane"/>
    <property type="evidence" value="ECO:0007669"/>
    <property type="project" value="TreeGrafter"/>
</dbReference>
<dbReference type="EMBL" id="JAINUG010000250">
    <property type="protein sequence ID" value="KAJ8385461.1"/>
    <property type="molecule type" value="Genomic_DNA"/>
</dbReference>
<feature type="domain" description="Glucagon / GIP / secretin / VIP family" evidence="4">
    <location>
        <begin position="236"/>
        <end position="258"/>
    </location>
</feature>
<dbReference type="AlphaFoldDB" id="A0AAD7RMD3"/>
<evidence type="ECO:0000313" key="5">
    <source>
        <dbReference type="EMBL" id="KAJ8385461.1"/>
    </source>
</evidence>
<accession>A0AAD7RMD3</accession>
<name>A0AAD7RMD3_9TELE</name>
<dbReference type="PANTHER" id="PTHR11731:SF202">
    <property type="entry name" value="DIPEPTIDYL PEPTIDASE FAMILY MEMBER 2"/>
    <property type="match status" value="1"/>
</dbReference>
<evidence type="ECO:0000256" key="1">
    <source>
        <dbReference type="ARBA" id="ARBA00004613"/>
    </source>
</evidence>
<dbReference type="GO" id="GO:0008236">
    <property type="term" value="F:serine-type peptidase activity"/>
    <property type="evidence" value="ECO:0007669"/>
    <property type="project" value="InterPro"/>
</dbReference>
<comment type="caution">
    <text evidence="5">The sequence shown here is derived from an EMBL/GenBank/DDBJ whole genome shotgun (WGS) entry which is preliminary data.</text>
</comment>
<dbReference type="Pfam" id="PF00123">
    <property type="entry name" value="Hormone_2"/>
    <property type="match status" value="1"/>
</dbReference>
<dbReference type="InterPro" id="IPR029058">
    <property type="entry name" value="AB_hydrolase_fold"/>
</dbReference>
<comment type="subcellular location">
    <subcellularLocation>
        <location evidence="1">Secreted</location>
    </subcellularLocation>
</comment>
<dbReference type="InterPro" id="IPR000532">
    <property type="entry name" value="Glucagon_GIP_secretin_VIP"/>
</dbReference>
<dbReference type="Pfam" id="PF00326">
    <property type="entry name" value="Peptidase_S9"/>
    <property type="match status" value="1"/>
</dbReference>
<dbReference type="Gene3D" id="3.40.50.1820">
    <property type="entry name" value="alpha/beta hydrolase"/>
    <property type="match status" value="1"/>
</dbReference>
<comment type="similarity">
    <text evidence="2">Belongs to the glucagon family.</text>
</comment>
<reference evidence="5" key="1">
    <citation type="journal article" date="2023" name="Science">
        <title>Genome structures resolve the early diversification of teleost fishes.</title>
        <authorList>
            <person name="Parey E."/>
            <person name="Louis A."/>
            <person name="Montfort J."/>
            <person name="Bouchez O."/>
            <person name="Roques C."/>
            <person name="Iampietro C."/>
            <person name="Lluch J."/>
            <person name="Castinel A."/>
            <person name="Donnadieu C."/>
            <person name="Desvignes T."/>
            <person name="Floi Bucao C."/>
            <person name="Jouanno E."/>
            <person name="Wen M."/>
            <person name="Mejri S."/>
            <person name="Dirks R."/>
            <person name="Jansen H."/>
            <person name="Henkel C."/>
            <person name="Chen W.J."/>
            <person name="Zahm M."/>
            <person name="Cabau C."/>
            <person name="Klopp C."/>
            <person name="Thompson A.W."/>
            <person name="Robinson-Rechavi M."/>
            <person name="Braasch I."/>
            <person name="Lecointre G."/>
            <person name="Bobe J."/>
            <person name="Postlethwait J.H."/>
            <person name="Berthelot C."/>
            <person name="Roest Crollius H."/>
            <person name="Guiguen Y."/>
        </authorList>
    </citation>
    <scope>NUCLEOTIDE SEQUENCE</scope>
    <source>
        <strain evidence="5">NC1722</strain>
    </source>
</reference>
<dbReference type="PROSITE" id="PS00260">
    <property type="entry name" value="GLUCAGON"/>
    <property type="match status" value="1"/>
</dbReference>
<evidence type="ECO:0000313" key="6">
    <source>
        <dbReference type="Proteomes" id="UP001221898"/>
    </source>
</evidence>
<dbReference type="Gene3D" id="6.10.250.590">
    <property type="match status" value="2"/>
</dbReference>
<protein>
    <recommendedName>
        <fullName evidence="4">Glucagon / GIP / secretin / VIP family domain-containing protein</fullName>
    </recommendedName>
</protein>
<gene>
    <name evidence="5" type="ORF">AAFF_G00189130</name>
</gene>
<sequence>MILCFNDFLLQSYGGYVTSMALGAGSGVFKCGIAVAPVSKWEYYDSIYTERYMNQPHDNPAFYQNSTVTGRAMNFKSVEYLLVHGTADDNVHFQQAAQISKALVEAEVDFEAMWYTDKDHGLDGSAHHHVYTHMSHFLQKCFAKLQGDSGHTMKGIHSLVGLVFLISVQSSWQIPLQETQDNSSLLTEEAQFDEPMNRHSQGTFTNDYNKYQEMRRPQDLVQWLMNKRSGNPSRRHAEGTYTSDVSSYLQDQAAKDFVSWLKSGKGKGE</sequence>
<dbReference type="Proteomes" id="UP001221898">
    <property type="component" value="Unassembled WGS sequence"/>
</dbReference>
<evidence type="ECO:0000256" key="3">
    <source>
        <dbReference type="ARBA" id="ARBA00022525"/>
    </source>
</evidence>
<dbReference type="PANTHER" id="PTHR11731">
    <property type="entry name" value="PROTEASE FAMILY S9B,C DIPEPTIDYL-PEPTIDASE IV-RELATED"/>
    <property type="match status" value="1"/>
</dbReference>